<keyword evidence="3 6" id="KW-0812">Transmembrane</keyword>
<dbReference type="InterPro" id="IPR051817">
    <property type="entry name" value="FDH_cytochrome_b556_subunit"/>
</dbReference>
<dbReference type="PANTHER" id="PTHR30074:SF6">
    <property type="entry name" value="FORMATE DEHYDROGENASE GAMMA SUBUNIT"/>
    <property type="match status" value="1"/>
</dbReference>
<proteinExistence type="predicted"/>
<dbReference type="STRING" id="651182.TOL2_C07560"/>
<keyword evidence="4 6" id="KW-1133">Transmembrane helix</keyword>
<comment type="subcellular location">
    <subcellularLocation>
        <location evidence="1">Cell membrane</location>
        <topology evidence="1">Multi-pass membrane protein</topology>
    </subcellularLocation>
</comment>
<evidence type="ECO:0000313" key="9">
    <source>
        <dbReference type="Proteomes" id="UP000007347"/>
    </source>
</evidence>
<feature type="transmembrane region" description="Helical" evidence="6">
    <location>
        <begin position="134"/>
        <end position="155"/>
    </location>
</feature>
<dbReference type="Pfam" id="PF01292">
    <property type="entry name" value="Ni_hydr_CYTB"/>
    <property type="match status" value="1"/>
</dbReference>
<keyword evidence="5 6" id="KW-0472">Membrane</keyword>
<dbReference type="GO" id="GO:0015944">
    <property type="term" value="P:formate oxidation"/>
    <property type="evidence" value="ECO:0007669"/>
    <property type="project" value="TreeGrafter"/>
</dbReference>
<dbReference type="SUPFAM" id="SSF81342">
    <property type="entry name" value="Transmembrane di-heme cytochromes"/>
    <property type="match status" value="1"/>
</dbReference>
<dbReference type="InterPro" id="IPR011577">
    <property type="entry name" value="Cyt_b561_bac/Ni-Hgenase"/>
</dbReference>
<dbReference type="PATRIC" id="fig|651182.5.peg.908"/>
<dbReference type="GO" id="GO:0022904">
    <property type="term" value="P:respiratory electron transport chain"/>
    <property type="evidence" value="ECO:0007669"/>
    <property type="project" value="InterPro"/>
</dbReference>
<feature type="domain" description="Cytochrome b561 bacterial/Ni-hydrogenase" evidence="7">
    <location>
        <begin position="8"/>
        <end position="190"/>
    </location>
</feature>
<organism evidence="8 9">
    <name type="scientific">Desulfobacula toluolica (strain DSM 7467 / Tol2)</name>
    <dbReference type="NCBI Taxonomy" id="651182"/>
    <lineage>
        <taxon>Bacteria</taxon>
        <taxon>Pseudomonadati</taxon>
        <taxon>Thermodesulfobacteriota</taxon>
        <taxon>Desulfobacteria</taxon>
        <taxon>Desulfobacterales</taxon>
        <taxon>Desulfobacteraceae</taxon>
        <taxon>Desulfobacula</taxon>
    </lineage>
</organism>
<dbReference type="EMBL" id="FO203503">
    <property type="protein sequence ID" value="CCK78924.1"/>
    <property type="molecule type" value="Genomic_DNA"/>
</dbReference>
<dbReference type="Gene3D" id="1.20.950.20">
    <property type="entry name" value="Transmembrane di-heme cytochromes, Chain C"/>
    <property type="match status" value="1"/>
</dbReference>
<keyword evidence="9" id="KW-1185">Reference proteome</keyword>
<feature type="transmembrane region" description="Helical" evidence="6">
    <location>
        <begin position="15"/>
        <end position="37"/>
    </location>
</feature>
<feature type="transmembrane region" description="Helical" evidence="6">
    <location>
        <begin position="57"/>
        <end position="78"/>
    </location>
</feature>
<accession>K0N484</accession>
<dbReference type="PANTHER" id="PTHR30074">
    <property type="entry name" value="FORMATE DEHYDROGENASE, NITRATE-INDUCIBLE, CYTOCHROME B556 FDN SUBUNIT"/>
    <property type="match status" value="1"/>
</dbReference>
<evidence type="ECO:0000256" key="5">
    <source>
        <dbReference type="ARBA" id="ARBA00023136"/>
    </source>
</evidence>
<dbReference type="AlphaFoldDB" id="K0N484"/>
<gene>
    <name evidence="8" type="ordered locus">TOL2_C07560</name>
</gene>
<evidence type="ECO:0000256" key="2">
    <source>
        <dbReference type="ARBA" id="ARBA00022475"/>
    </source>
</evidence>
<evidence type="ECO:0000313" key="8">
    <source>
        <dbReference type="EMBL" id="CCK78924.1"/>
    </source>
</evidence>
<dbReference type="InterPro" id="IPR016174">
    <property type="entry name" value="Di-haem_cyt_TM"/>
</dbReference>
<evidence type="ECO:0000259" key="7">
    <source>
        <dbReference type="Pfam" id="PF01292"/>
    </source>
</evidence>
<dbReference type="GO" id="GO:0005886">
    <property type="term" value="C:plasma membrane"/>
    <property type="evidence" value="ECO:0007669"/>
    <property type="project" value="UniProtKB-SubCell"/>
</dbReference>
<feature type="transmembrane region" description="Helical" evidence="6">
    <location>
        <begin position="245"/>
        <end position="268"/>
    </location>
</feature>
<dbReference type="GO" id="GO:0009061">
    <property type="term" value="P:anaerobic respiration"/>
    <property type="evidence" value="ECO:0007669"/>
    <property type="project" value="TreeGrafter"/>
</dbReference>
<dbReference type="KEGG" id="dto:TOL2_C07560"/>
<protein>
    <submittedName>
        <fullName evidence="8">Putative transmembrane di-heme cytochrome</fullName>
    </submittedName>
</protein>
<dbReference type="HOGENOM" id="CLU_080688_0_0_7"/>
<keyword evidence="2" id="KW-1003">Cell membrane</keyword>
<reference evidence="8 9" key="1">
    <citation type="journal article" date="2013" name="Environ. Microbiol.">
        <title>Complete genome, catabolic sub-proteomes and key-metabolites of Desulfobacula toluolica Tol2, a marine, aromatic compound-degrading, sulfate-reducing bacterium.</title>
        <authorList>
            <person name="Wohlbrand L."/>
            <person name="Jacob J.H."/>
            <person name="Kube M."/>
            <person name="Mussmann M."/>
            <person name="Jarling R."/>
            <person name="Beck A."/>
            <person name="Amann R."/>
            <person name="Wilkes H."/>
            <person name="Reinhardt R."/>
            <person name="Rabus R."/>
        </authorList>
    </citation>
    <scope>NUCLEOTIDE SEQUENCE [LARGE SCALE GENOMIC DNA]</scope>
    <source>
        <strain evidence="9">DSM 7467 / Tol2</strain>
    </source>
</reference>
<dbReference type="Proteomes" id="UP000007347">
    <property type="component" value="Chromosome"/>
</dbReference>
<evidence type="ECO:0000256" key="3">
    <source>
        <dbReference type="ARBA" id="ARBA00022692"/>
    </source>
</evidence>
<dbReference type="GO" id="GO:0009055">
    <property type="term" value="F:electron transfer activity"/>
    <property type="evidence" value="ECO:0007669"/>
    <property type="project" value="InterPro"/>
</dbReference>
<dbReference type="GO" id="GO:0036397">
    <property type="term" value="F:formate dehydrogenase (quinone) activity"/>
    <property type="evidence" value="ECO:0007669"/>
    <property type="project" value="TreeGrafter"/>
</dbReference>
<evidence type="ECO:0000256" key="1">
    <source>
        <dbReference type="ARBA" id="ARBA00004651"/>
    </source>
</evidence>
<dbReference type="GO" id="GO:0009326">
    <property type="term" value="C:formate dehydrogenase complex"/>
    <property type="evidence" value="ECO:0007669"/>
    <property type="project" value="TreeGrafter"/>
</dbReference>
<sequence>MQTERIKRFNILDRMFHFFLILTFLIQTATGFSRLFYPTVWGKNLNAVFGGYDTSILIHKWVGILMILGFIFHTIYLLTRIDRKDLWTSLFGPDSLIPNVHDAKHLGQRILWFFGMGSRPKLNRWAYWEKFDYWAVYWGMPLLAVTGIMLMYPIVASRYVPGWTLNIAVLLHRAEAILAVCYIFIVHFYVGHLQPSSFPMNESMFTGSVPREELETQKAAWLEQLKKEGQLETIKAKPPPLWYKIIYFIFGYAALGFGVYLLVNGIIYSRYITLH</sequence>
<feature type="transmembrane region" description="Helical" evidence="6">
    <location>
        <begin position="167"/>
        <end position="190"/>
    </location>
</feature>
<evidence type="ECO:0000256" key="4">
    <source>
        <dbReference type="ARBA" id="ARBA00022989"/>
    </source>
</evidence>
<name>K0N484_DESTT</name>
<evidence type="ECO:0000256" key="6">
    <source>
        <dbReference type="SAM" id="Phobius"/>
    </source>
</evidence>